<dbReference type="SUPFAM" id="SSF48371">
    <property type="entry name" value="ARM repeat"/>
    <property type="match status" value="1"/>
</dbReference>
<dbReference type="Proteomes" id="UP000078546">
    <property type="component" value="Unassembled WGS sequence"/>
</dbReference>
<proteinExistence type="predicted"/>
<protein>
    <submittedName>
        <fullName evidence="1">Uncharacterized protein</fullName>
    </submittedName>
</protein>
<organism evidence="1 2">
    <name type="scientific">Plasmodium ovale curtisi</name>
    <dbReference type="NCBI Taxonomy" id="864141"/>
    <lineage>
        <taxon>Eukaryota</taxon>
        <taxon>Sar</taxon>
        <taxon>Alveolata</taxon>
        <taxon>Apicomplexa</taxon>
        <taxon>Aconoidasida</taxon>
        <taxon>Haemosporida</taxon>
        <taxon>Plasmodiidae</taxon>
        <taxon>Plasmodium</taxon>
        <taxon>Plasmodium (Plasmodium)</taxon>
    </lineage>
</organism>
<accession>A0A1A8WGX6</accession>
<evidence type="ECO:0000313" key="1">
    <source>
        <dbReference type="EMBL" id="SBS91045.1"/>
    </source>
</evidence>
<reference evidence="2" key="1">
    <citation type="submission" date="2016-05" db="EMBL/GenBank/DDBJ databases">
        <authorList>
            <person name="Naeem Raeece"/>
        </authorList>
    </citation>
    <scope>NUCLEOTIDE SEQUENCE [LARGE SCALE GENOMIC DNA]</scope>
</reference>
<dbReference type="InterPro" id="IPR016024">
    <property type="entry name" value="ARM-type_fold"/>
</dbReference>
<name>A0A1A8WGX6_PLAOA</name>
<sequence length="570" mass="66495">MHFHENVIERDFRRIIAQWDPYPNDDLKGVIEKTQEGMHKVVQQSVQESVRESVRESISTGMQSNMDVVNMSISENLREQFQTNMSAFSTTFEANMREQIEMNITSLRIMDAISKKESTEEIIDKMNSLRDSFNSTMHEKMEENQRKVQQSLQQGLQQSGEKYEQSVASLKNCVGELMKDQAMLASTFQKEVKALKSEKASGNKDMSEIVKCCLNSFQKKIADSVEGNTASMISINEYITKALSENSGKIDKTIYKAIEWCEKSISEKVHEEKEQVIYHFGEVVNSNMKQAANHMSNIYDDHVYKITQTVNGIASEVAKKSIENTNIVQHINEMKNAFKHIHMQNNDNVNKINEEISKSSEQIMNVLLDKIEKENIYYRSFSEKALSNIYDAIVKYQTTYAHLHKCIIEKDEKVVMHLENMHSQIHLKIKQMTFHLLNELENKINQTINKDICCKKKWPDARRNKIDCTNLLPQYSVHMQKFQSKWYTKLRRKNKHATRKGVAQNYEAQVELKHQFHVNKGKNIKKWFSKDFKGRKEQPVYVINYLKNGKNDLIEVVDSFRGRKTRRVCL</sequence>
<dbReference type="EMBL" id="FLQV01000360">
    <property type="protein sequence ID" value="SBS91045.1"/>
    <property type="molecule type" value="Genomic_DNA"/>
</dbReference>
<dbReference type="AlphaFoldDB" id="A0A1A8WGX6"/>
<evidence type="ECO:0000313" key="2">
    <source>
        <dbReference type="Proteomes" id="UP000078546"/>
    </source>
</evidence>
<gene>
    <name evidence="1" type="ORF">POVCU1_019660</name>
</gene>